<protein>
    <recommendedName>
        <fullName evidence="10">Chromatin assembly complex, subunit p90</fullName>
    </recommendedName>
</protein>
<feature type="compositionally biased region" description="Basic and acidic residues" evidence="5">
    <location>
        <begin position="116"/>
        <end position="202"/>
    </location>
</feature>
<dbReference type="Pfam" id="PF21796">
    <property type="entry name" value="Cac1_C"/>
    <property type="match status" value="1"/>
</dbReference>
<dbReference type="AlphaFoldDB" id="A0A2D3VCU4"/>
<dbReference type="GO" id="GO:0005634">
    <property type="term" value="C:nucleus"/>
    <property type="evidence" value="ECO:0007669"/>
    <property type="project" value="UniProtKB-SubCell"/>
</dbReference>
<dbReference type="GO" id="GO:0006334">
    <property type="term" value="P:nucleosome assembly"/>
    <property type="evidence" value="ECO:0007669"/>
    <property type="project" value="TreeGrafter"/>
</dbReference>
<dbReference type="GeneID" id="35602557"/>
<evidence type="ECO:0000259" key="7">
    <source>
        <dbReference type="Pfam" id="PF21796"/>
    </source>
</evidence>
<feature type="domain" description="Chromatin assembly factor 1 subunit A dimerization" evidence="6">
    <location>
        <begin position="384"/>
        <end position="457"/>
    </location>
</feature>
<comment type="subcellular location">
    <subcellularLocation>
        <location evidence="1">Nucleus</location>
    </subcellularLocation>
</comment>
<sequence>MDDIVSSPPETNIRKRCAPEEEHQDGDKPLNLKGNQFIMPTPPDTEESSNASPDASNNNDDMGRAASPASSSILSSAAEVTISNNGADSNPMAGPANTAAPQSTSGPPPTKRRKLTPSEKVEAARLKDTKARETAEKKALKEAEKARKEEEKAKQQIIRDENKRLNDEKKRQKAEEAEAKKREKELAKQREAHEKLEKERKQMRLGNFFQTPATPARQDGDGNESQPGTARRKSLSLEPYDAVAERIKISASPARGTPPPEKKPVVSKRAGLSDYQRTFLPFMLPTNSTLAPLPQQSSATSDLFDHELDDPSLREKFDLGIADSYAELAHYFAVEPGTTRGEPVRSIKEIVGLIDGTVKQPIDLTGMHAGDNALDHLRKASIRHIEFQQDVRPAYFGTYTKISSPRKLHRVRRNPFIRARPDTDYDNDSEAEWEEPEEGDEEIMSEAEDEADSQGDANEIDDFLDDEEDNAKSKRRVATGELVPETTGLCWENEAHHLYVVESIETNKQPPVMHGMRIGMMLPGLTEMTIDPFSDAYWQSTAMQPPGGSMPPPRAPLQPRLNVPETGLVGATEGHRGPITTVAASQNQGAKRGPKPAPRTLSKEDLAEFKEAVIDSPLGKLELQKGLKARFPKLTHDAIKETLGTQFAQTGLTKADKKWVYVGES</sequence>
<organism evidence="8 9">
    <name type="scientific">Ramularia collo-cygni</name>
    <dbReference type="NCBI Taxonomy" id="112498"/>
    <lineage>
        <taxon>Eukaryota</taxon>
        <taxon>Fungi</taxon>
        <taxon>Dikarya</taxon>
        <taxon>Ascomycota</taxon>
        <taxon>Pezizomycotina</taxon>
        <taxon>Dothideomycetes</taxon>
        <taxon>Dothideomycetidae</taxon>
        <taxon>Mycosphaerellales</taxon>
        <taxon>Mycosphaerellaceae</taxon>
        <taxon>Ramularia</taxon>
    </lineage>
</organism>
<feature type="compositionally biased region" description="Low complexity" evidence="5">
    <location>
        <begin position="48"/>
        <end position="78"/>
    </location>
</feature>
<dbReference type="RefSeq" id="XP_023628465.1">
    <property type="nucleotide sequence ID" value="XM_023772697.1"/>
</dbReference>
<gene>
    <name evidence="8" type="ORF">RCC_07440</name>
</gene>
<name>A0A2D3VCU4_9PEZI</name>
<accession>A0A2D3VCU4</accession>
<dbReference type="EMBL" id="FJUY01000011">
    <property type="protein sequence ID" value="CZT21576.1"/>
    <property type="molecule type" value="Genomic_DNA"/>
</dbReference>
<feature type="region of interest" description="Disordered" evidence="5">
    <location>
        <begin position="413"/>
        <end position="479"/>
    </location>
</feature>
<keyword evidence="3" id="KW-0234">DNA repair</keyword>
<dbReference type="PANTHER" id="PTHR15272">
    <property type="entry name" value="CHROMATIN ASSEMBLY FACTOR 1 SUBUNIT A CAF-1 SUBUNIT A"/>
    <property type="match status" value="1"/>
</dbReference>
<evidence type="ECO:0000256" key="2">
    <source>
        <dbReference type="ARBA" id="ARBA00022763"/>
    </source>
</evidence>
<dbReference type="Proteomes" id="UP000225277">
    <property type="component" value="Unassembled WGS sequence"/>
</dbReference>
<feature type="domain" description="Chromatin assembly factor 1 subunit Cac1-like C-terminal" evidence="7">
    <location>
        <begin position="606"/>
        <end position="660"/>
    </location>
</feature>
<dbReference type="STRING" id="112498.A0A2D3VCU4"/>
<dbReference type="OrthoDB" id="79480at2759"/>
<dbReference type="PANTHER" id="PTHR15272:SF0">
    <property type="entry name" value="CHROMATIN ASSEMBLY FACTOR 1 SUBUNIT A"/>
    <property type="match status" value="1"/>
</dbReference>
<evidence type="ECO:0000259" key="6">
    <source>
        <dbReference type="Pfam" id="PF12253"/>
    </source>
</evidence>
<evidence type="ECO:0000256" key="1">
    <source>
        <dbReference type="ARBA" id="ARBA00004123"/>
    </source>
</evidence>
<evidence type="ECO:0000256" key="4">
    <source>
        <dbReference type="ARBA" id="ARBA00023242"/>
    </source>
</evidence>
<evidence type="ECO:0000313" key="9">
    <source>
        <dbReference type="Proteomes" id="UP000225277"/>
    </source>
</evidence>
<dbReference type="InterPro" id="IPR048800">
    <property type="entry name" value="Cac1-like_C"/>
</dbReference>
<dbReference type="GO" id="GO:0033186">
    <property type="term" value="C:CAF-1 complex"/>
    <property type="evidence" value="ECO:0007669"/>
    <property type="project" value="TreeGrafter"/>
</dbReference>
<keyword evidence="2" id="KW-0227">DNA damage</keyword>
<keyword evidence="9" id="KW-1185">Reference proteome</keyword>
<feature type="compositionally biased region" description="Acidic residues" evidence="5">
    <location>
        <begin position="424"/>
        <end position="469"/>
    </location>
</feature>
<reference evidence="8 9" key="1">
    <citation type="submission" date="2016-03" db="EMBL/GenBank/DDBJ databases">
        <authorList>
            <person name="Ploux O."/>
        </authorList>
    </citation>
    <scope>NUCLEOTIDE SEQUENCE [LARGE SCALE GENOMIC DNA]</scope>
    <source>
        <strain evidence="8 9">URUG2</strain>
    </source>
</reference>
<proteinExistence type="predicted"/>
<feature type="region of interest" description="Disordered" evidence="5">
    <location>
        <begin position="1"/>
        <end position="268"/>
    </location>
</feature>
<evidence type="ECO:0000256" key="3">
    <source>
        <dbReference type="ARBA" id="ARBA00023204"/>
    </source>
</evidence>
<evidence type="ECO:0000256" key="5">
    <source>
        <dbReference type="SAM" id="MobiDB-lite"/>
    </source>
</evidence>
<dbReference type="GO" id="GO:0006281">
    <property type="term" value="P:DNA repair"/>
    <property type="evidence" value="ECO:0007669"/>
    <property type="project" value="UniProtKB-KW"/>
</dbReference>
<evidence type="ECO:0000313" key="8">
    <source>
        <dbReference type="EMBL" id="CZT21576.1"/>
    </source>
</evidence>
<dbReference type="InterPro" id="IPR022043">
    <property type="entry name" value="CAF1A_DD"/>
</dbReference>
<evidence type="ECO:0008006" key="10">
    <source>
        <dbReference type="Google" id="ProtNLM"/>
    </source>
</evidence>
<keyword evidence="4" id="KW-0539">Nucleus</keyword>
<feature type="compositionally biased region" description="Basic and acidic residues" evidence="5">
    <location>
        <begin position="17"/>
        <end position="30"/>
    </location>
</feature>
<dbReference type="Pfam" id="PF12253">
    <property type="entry name" value="CAF1A_dimeriz"/>
    <property type="match status" value="1"/>
</dbReference>